<evidence type="ECO:0000259" key="1">
    <source>
        <dbReference type="Pfam" id="PF01575"/>
    </source>
</evidence>
<dbReference type="InterPro" id="IPR029069">
    <property type="entry name" value="HotDog_dom_sf"/>
</dbReference>
<dbReference type="Gene3D" id="3.10.129.10">
    <property type="entry name" value="Hotdog Thioesterase"/>
    <property type="match status" value="1"/>
</dbReference>
<dbReference type="EMBL" id="FOVO01000001">
    <property type="protein sequence ID" value="SFN35744.1"/>
    <property type="molecule type" value="Genomic_DNA"/>
</dbReference>
<evidence type="ECO:0000313" key="2">
    <source>
        <dbReference type="EMBL" id="SFN35744.1"/>
    </source>
</evidence>
<organism evidence="2 3">
    <name type="scientific">Xenorhabdus japonica</name>
    <dbReference type="NCBI Taxonomy" id="53341"/>
    <lineage>
        <taxon>Bacteria</taxon>
        <taxon>Pseudomonadati</taxon>
        <taxon>Pseudomonadota</taxon>
        <taxon>Gammaproteobacteria</taxon>
        <taxon>Enterobacterales</taxon>
        <taxon>Morganellaceae</taxon>
        <taxon>Xenorhabdus</taxon>
    </lineage>
</organism>
<dbReference type="RefSeq" id="WP_092516946.1">
    <property type="nucleotide sequence ID" value="NZ_CAWRAH010000084.1"/>
</dbReference>
<evidence type="ECO:0000313" key="3">
    <source>
        <dbReference type="Proteomes" id="UP000199011"/>
    </source>
</evidence>
<sequence length="236" mass="27111">MIVFTKESINSWLMLSGDTNPIHYDSESANRAGYSAVVVPGMLLAMPIKQTLIMDGKPGNCIEVYFKHIAILGKSYEVIQKENYVNFTDCDCGSTVAFGRKTDRQKNEPKGIIKFGEHILKKEEIYARLQTNEGKYHPIVTLESMFFAQMLNCFKYSNIWGVTGNDWLLSGNLLQANSKLYYKTMAINWINQNLKIDFFMMSFSDYQPGNNNYISVFYDATELGIRSNFLFVIKEW</sequence>
<dbReference type="AlphaFoldDB" id="A0A1I4YCI9"/>
<feature type="domain" description="MaoC-like" evidence="1">
    <location>
        <begin position="5"/>
        <end position="45"/>
    </location>
</feature>
<name>A0A1I4YCI9_9GAMM</name>
<dbReference type="OrthoDB" id="9774179at2"/>
<dbReference type="STRING" id="53341.SAMN05421579_101167"/>
<dbReference type="Pfam" id="PF01575">
    <property type="entry name" value="MaoC_dehydratas"/>
    <property type="match status" value="1"/>
</dbReference>
<reference evidence="3" key="1">
    <citation type="submission" date="2016-10" db="EMBL/GenBank/DDBJ databases">
        <authorList>
            <person name="Varghese N."/>
            <person name="Submissions S."/>
        </authorList>
    </citation>
    <scope>NUCLEOTIDE SEQUENCE [LARGE SCALE GENOMIC DNA]</scope>
    <source>
        <strain evidence="3">DSM 16522</strain>
    </source>
</reference>
<dbReference type="InterPro" id="IPR002539">
    <property type="entry name" value="MaoC-like_dom"/>
</dbReference>
<keyword evidence="3" id="KW-1185">Reference proteome</keyword>
<proteinExistence type="predicted"/>
<dbReference type="SUPFAM" id="SSF54637">
    <property type="entry name" value="Thioesterase/thiol ester dehydrase-isomerase"/>
    <property type="match status" value="1"/>
</dbReference>
<dbReference type="Proteomes" id="UP000199011">
    <property type="component" value="Unassembled WGS sequence"/>
</dbReference>
<gene>
    <name evidence="2" type="ORF">SAMN05421579_101167</name>
</gene>
<protein>
    <submittedName>
        <fullName evidence="2">MaoC like domain-containing protein</fullName>
    </submittedName>
</protein>
<accession>A0A1I4YCI9</accession>